<dbReference type="PIRSF" id="PIRSF005962">
    <property type="entry name" value="Pept_M20D_amidohydro"/>
    <property type="match status" value="1"/>
</dbReference>
<dbReference type="GO" id="GO:0009850">
    <property type="term" value="P:auxin metabolic process"/>
    <property type="evidence" value="ECO:0007669"/>
    <property type="project" value="InterPro"/>
</dbReference>
<dbReference type="InterPro" id="IPR002933">
    <property type="entry name" value="Peptidase_M20"/>
</dbReference>
<evidence type="ECO:0000256" key="1">
    <source>
        <dbReference type="ARBA" id="ARBA00006153"/>
    </source>
</evidence>
<dbReference type="InterPro" id="IPR017439">
    <property type="entry name" value="Amidohydrolase"/>
</dbReference>
<feature type="binding site" evidence="5">
    <location>
        <position position="201"/>
    </location>
    <ligand>
        <name>Mn(2+)</name>
        <dbReference type="ChEBI" id="CHEBI:29035"/>
        <label>2</label>
    </ligand>
</feature>
<keyword evidence="9" id="KW-1185">Reference proteome</keyword>
<dbReference type="GO" id="GO:0005783">
    <property type="term" value="C:endoplasmic reticulum"/>
    <property type="evidence" value="ECO:0007669"/>
    <property type="project" value="TreeGrafter"/>
</dbReference>
<dbReference type="PANTHER" id="PTHR11014">
    <property type="entry name" value="PEPTIDASE M20 FAMILY MEMBER"/>
    <property type="match status" value="1"/>
</dbReference>
<dbReference type="InterPro" id="IPR011650">
    <property type="entry name" value="Peptidase_M20_dimer"/>
</dbReference>
<evidence type="ECO:0000256" key="6">
    <source>
        <dbReference type="SAM" id="SignalP"/>
    </source>
</evidence>
<dbReference type="InterPro" id="IPR044757">
    <property type="entry name" value="ILR1-like_Hyd"/>
</dbReference>
<evidence type="ECO:0000256" key="3">
    <source>
        <dbReference type="ARBA" id="ARBA00022801"/>
    </source>
</evidence>
<reference evidence="8" key="1">
    <citation type="submission" date="2022-07" db="EMBL/GenBank/DDBJ databases">
        <authorList>
            <person name="Macas J."/>
            <person name="Novak P."/>
            <person name="Neumann P."/>
        </authorList>
    </citation>
    <scope>NUCLEOTIDE SEQUENCE</scope>
</reference>
<dbReference type="EMBL" id="CAMAPE010000074">
    <property type="protein sequence ID" value="CAH9117819.1"/>
    <property type="molecule type" value="Genomic_DNA"/>
</dbReference>
<keyword evidence="2 6" id="KW-0732">Signal</keyword>
<comment type="cofactor">
    <cofactor evidence="5">
        <name>Mn(2+)</name>
        <dbReference type="ChEBI" id="CHEBI:29035"/>
    </cofactor>
    <text evidence="5">The Mn(2+) ion enhances activity.</text>
</comment>
<keyword evidence="5" id="KW-0479">Metal-binding</keyword>
<dbReference type="NCBIfam" id="TIGR01891">
    <property type="entry name" value="amidohydrolases"/>
    <property type="match status" value="1"/>
</dbReference>
<feature type="chain" id="PRO_5040289040" description="Peptidase M20 dimerisation domain-containing protein" evidence="6">
    <location>
        <begin position="22"/>
        <end position="439"/>
    </location>
</feature>
<evidence type="ECO:0000256" key="2">
    <source>
        <dbReference type="ARBA" id="ARBA00022729"/>
    </source>
</evidence>
<dbReference type="AlphaFoldDB" id="A0A9P0ZXN0"/>
<dbReference type="Proteomes" id="UP001152484">
    <property type="component" value="Unassembled WGS sequence"/>
</dbReference>
<accession>A0A9P0ZXN0</accession>
<dbReference type="CDD" id="cd08017">
    <property type="entry name" value="M20_IAA_Hyd"/>
    <property type="match status" value="1"/>
</dbReference>
<feature type="binding site" evidence="5">
    <location>
        <position position="177"/>
    </location>
    <ligand>
        <name>Mn(2+)</name>
        <dbReference type="ChEBI" id="CHEBI:29035"/>
        <label>2</label>
    </ligand>
</feature>
<dbReference type="SUPFAM" id="SSF55031">
    <property type="entry name" value="Bacterial exopeptidase dimerisation domain"/>
    <property type="match status" value="1"/>
</dbReference>
<protein>
    <recommendedName>
        <fullName evidence="7">Peptidase M20 dimerisation domain-containing protein</fullName>
    </recommendedName>
</protein>
<dbReference type="Pfam" id="PF07687">
    <property type="entry name" value="M20_dimer"/>
    <property type="match status" value="1"/>
</dbReference>
<dbReference type="Pfam" id="PF01546">
    <property type="entry name" value="Peptidase_M20"/>
    <property type="match status" value="1"/>
</dbReference>
<feature type="signal peptide" evidence="6">
    <location>
        <begin position="1"/>
        <end position="21"/>
    </location>
</feature>
<dbReference type="GO" id="GO:0010179">
    <property type="term" value="F:IAA-Ala conjugate hydrolase activity"/>
    <property type="evidence" value="ECO:0007669"/>
    <property type="project" value="TreeGrafter"/>
</dbReference>
<dbReference type="GO" id="GO:0046872">
    <property type="term" value="F:metal ion binding"/>
    <property type="evidence" value="ECO:0007669"/>
    <property type="project" value="UniProtKB-KW"/>
</dbReference>
<feature type="domain" description="Peptidase M20 dimerisation" evidence="7">
    <location>
        <begin position="221"/>
        <end position="320"/>
    </location>
</feature>
<keyword evidence="3" id="KW-0378">Hydrolase</keyword>
<dbReference type="Gene3D" id="3.30.70.360">
    <property type="match status" value="1"/>
</dbReference>
<dbReference type="OrthoDB" id="6119954at2759"/>
<evidence type="ECO:0000259" key="7">
    <source>
        <dbReference type="Pfam" id="PF07687"/>
    </source>
</evidence>
<dbReference type="InterPro" id="IPR036264">
    <property type="entry name" value="Bact_exopeptidase_dim_dom"/>
</dbReference>
<keyword evidence="4 5" id="KW-0464">Manganese</keyword>
<name>A0A9P0ZXN0_CUSEU</name>
<evidence type="ECO:0000313" key="9">
    <source>
        <dbReference type="Proteomes" id="UP001152484"/>
    </source>
</evidence>
<sequence>MYFRCALLALVLGLCTPTGHLYSLALSTPLGSNSLRQLSRELLDSVRDPHFFDWLKQVRRSIHEYPELGFEEHLTSQLIRNELDALGVKYAWPVAKTGVVAVIGSGDRPSFGLRADMDALPLQELVEWEHKSKINGKMHACGHDAHVAMLLGAARLLQSRKKNLKGTVKLVFQPAEEGMGGANHMLLEGVMDDIESMFGLHIWPGMPVGKIASRAGPLLAGSNRFSVVIQGNGRHAANPHKTQDTVLALSMTILALQHLVSRETDPLEPRVVSIGFVEAGHSKEVIPDQVKFGGTFRYLTSDGSFYLQQRIKEIIEAQAAVHQCSAVVEYLSGEQTPYPPTLNDQGMYEHAKEVGGILLGEKNVEYAQITMAAEDFGFYALKKKAAFFFIGARNETMGSSIKGLHSPHFIMDERVLPIGAALHAAVAIAYLDSHHNKGQ</sequence>
<comment type="caution">
    <text evidence="8">The sequence shown here is derived from an EMBL/GenBank/DDBJ whole genome shotgun (WGS) entry which is preliminary data.</text>
</comment>
<dbReference type="FunFam" id="3.30.70.360:FF:000001">
    <property type="entry name" value="N-acetyldiaminopimelate deacetylase"/>
    <property type="match status" value="1"/>
</dbReference>
<feature type="binding site" evidence="5">
    <location>
        <position position="141"/>
    </location>
    <ligand>
        <name>Mn(2+)</name>
        <dbReference type="ChEBI" id="CHEBI:29035"/>
        <label>2</label>
    </ligand>
</feature>
<gene>
    <name evidence="8" type="ORF">CEURO_LOCUS21701</name>
</gene>
<organism evidence="8 9">
    <name type="scientific">Cuscuta europaea</name>
    <name type="common">European dodder</name>
    <dbReference type="NCBI Taxonomy" id="41803"/>
    <lineage>
        <taxon>Eukaryota</taxon>
        <taxon>Viridiplantae</taxon>
        <taxon>Streptophyta</taxon>
        <taxon>Embryophyta</taxon>
        <taxon>Tracheophyta</taxon>
        <taxon>Spermatophyta</taxon>
        <taxon>Magnoliopsida</taxon>
        <taxon>eudicotyledons</taxon>
        <taxon>Gunneridae</taxon>
        <taxon>Pentapetalae</taxon>
        <taxon>asterids</taxon>
        <taxon>lamiids</taxon>
        <taxon>Solanales</taxon>
        <taxon>Convolvulaceae</taxon>
        <taxon>Cuscuteae</taxon>
        <taxon>Cuscuta</taxon>
        <taxon>Cuscuta subgen. Cuscuta</taxon>
    </lineage>
</organism>
<proteinExistence type="inferred from homology"/>
<comment type="similarity">
    <text evidence="1">Belongs to the peptidase M20 family.</text>
</comment>
<dbReference type="PANTHER" id="PTHR11014:SF63">
    <property type="entry name" value="METALLOPEPTIDASE, PUTATIVE (AFU_ORTHOLOGUE AFUA_6G09600)-RELATED"/>
    <property type="match status" value="1"/>
</dbReference>
<feature type="binding site" evidence="5">
    <location>
        <position position="405"/>
    </location>
    <ligand>
        <name>Mn(2+)</name>
        <dbReference type="ChEBI" id="CHEBI:29035"/>
        <label>2</label>
    </ligand>
</feature>
<dbReference type="Gene3D" id="3.40.630.10">
    <property type="entry name" value="Zn peptidases"/>
    <property type="match status" value="1"/>
</dbReference>
<dbReference type="SUPFAM" id="SSF53187">
    <property type="entry name" value="Zn-dependent exopeptidases"/>
    <property type="match status" value="1"/>
</dbReference>
<evidence type="ECO:0000256" key="5">
    <source>
        <dbReference type="PIRSR" id="PIRSR005962-1"/>
    </source>
</evidence>
<evidence type="ECO:0000256" key="4">
    <source>
        <dbReference type="ARBA" id="ARBA00023211"/>
    </source>
</evidence>
<evidence type="ECO:0000313" key="8">
    <source>
        <dbReference type="EMBL" id="CAH9117819.1"/>
    </source>
</evidence>
<feature type="binding site" evidence="5">
    <location>
        <position position="143"/>
    </location>
    <ligand>
        <name>Mn(2+)</name>
        <dbReference type="ChEBI" id="CHEBI:29035"/>
        <label>2</label>
    </ligand>
</feature>